<protein>
    <submittedName>
        <fullName evidence="1">Histone deacetylase complex subunit SAP18-like</fullName>
    </submittedName>
</protein>
<dbReference type="InterPro" id="IPR042534">
    <property type="entry name" value="SAP18_sf"/>
</dbReference>
<dbReference type="Pfam" id="PF06487">
    <property type="entry name" value="SAP18"/>
    <property type="match status" value="1"/>
</dbReference>
<gene>
    <name evidence="1" type="ORF">HaLaN_00433</name>
</gene>
<evidence type="ECO:0000313" key="2">
    <source>
        <dbReference type="Proteomes" id="UP000485058"/>
    </source>
</evidence>
<reference evidence="1 2" key="1">
    <citation type="submission" date="2020-02" db="EMBL/GenBank/DDBJ databases">
        <title>Draft genome sequence of Haematococcus lacustris strain NIES-144.</title>
        <authorList>
            <person name="Morimoto D."/>
            <person name="Nakagawa S."/>
            <person name="Yoshida T."/>
            <person name="Sawayama S."/>
        </authorList>
    </citation>
    <scope>NUCLEOTIDE SEQUENCE [LARGE SCALE GENOMIC DNA]</scope>
    <source>
        <strain evidence="1 2">NIES-144</strain>
    </source>
</reference>
<accession>A0A699Y754</accession>
<dbReference type="EMBL" id="BLLF01000013">
    <property type="protein sequence ID" value="GFH05893.1"/>
    <property type="molecule type" value="Genomic_DNA"/>
</dbReference>
<comment type="caution">
    <text evidence="1">The sequence shown here is derived from an EMBL/GenBank/DDBJ whole genome shotgun (WGS) entry which is preliminary data.</text>
</comment>
<dbReference type="InterPro" id="IPR010516">
    <property type="entry name" value="SAP18"/>
</dbReference>
<feature type="non-terminal residue" evidence="1">
    <location>
        <position position="1"/>
    </location>
</feature>
<proteinExistence type="predicted"/>
<dbReference type="AlphaFoldDB" id="A0A699Y754"/>
<sequence length="47" mass="4940">VRGKEPSGEIQIYTWMDATLRELSDLIKEPPLTSLAVSGGVAGKPAG</sequence>
<dbReference type="Gene3D" id="3.10.20.550">
    <property type="entry name" value="ASAP complex, SAP18 subunit"/>
    <property type="match status" value="1"/>
</dbReference>
<organism evidence="1 2">
    <name type="scientific">Haematococcus lacustris</name>
    <name type="common">Green alga</name>
    <name type="synonym">Haematococcus pluvialis</name>
    <dbReference type="NCBI Taxonomy" id="44745"/>
    <lineage>
        <taxon>Eukaryota</taxon>
        <taxon>Viridiplantae</taxon>
        <taxon>Chlorophyta</taxon>
        <taxon>core chlorophytes</taxon>
        <taxon>Chlorophyceae</taxon>
        <taxon>CS clade</taxon>
        <taxon>Chlamydomonadales</taxon>
        <taxon>Haematococcaceae</taxon>
        <taxon>Haematococcus</taxon>
    </lineage>
</organism>
<evidence type="ECO:0000313" key="1">
    <source>
        <dbReference type="EMBL" id="GFH05893.1"/>
    </source>
</evidence>
<keyword evidence="2" id="KW-1185">Reference proteome</keyword>
<name>A0A699Y754_HAELA</name>
<dbReference type="Proteomes" id="UP000485058">
    <property type="component" value="Unassembled WGS sequence"/>
</dbReference>